<evidence type="ECO:0000313" key="2">
    <source>
        <dbReference type="Proteomes" id="UP000821845"/>
    </source>
</evidence>
<protein>
    <submittedName>
        <fullName evidence="1">Uncharacterized protein</fullName>
    </submittedName>
</protein>
<organism evidence="1 2">
    <name type="scientific">Hyalomma asiaticum</name>
    <name type="common">Tick</name>
    <dbReference type="NCBI Taxonomy" id="266040"/>
    <lineage>
        <taxon>Eukaryota</taxon>
        <taxon>Metazoa</taxon>
        <taxon>Ecdysozoa</taxon>
        <taxon>Arthropoda</taxon>
        <taxon>Chelicerata</taxon>
        <taxon>Arachnida</taxon>
        <taxon>Acari</taxon>
        <taxon>Parasitiformes</taxon>
        <taxon>Ixodida</taxon>
        <taxon>Ixodoidea</taxon>
        <taxon>Ixodidae</taxon>
        <taxon>Hyalomminae</taxon>
        <taxon>Hyalomma</taxon>
    </lineage>
</organism>
<evidence type="ECO:0000313" key="1">
    <source>
        <dbReference type="EMBL" id="KAH6923469.1"/>
    </source>
</evidence>
<keyword evidence="2" id="KW-1185">Reference proteome</keyword>
<sequence length="132" mass="14928">MESIEAMAMMCGYVIYNDRPTYLRGYNIVPGAVLERCGEYVYLTFLMGIDIGELDDIVRWPFNHLIKCRFVHESTGEEYALICKPSRKSLLCQKPTGLGEGALLFPDSVALETLKSGGYIQDDRLRVVLELL</sequence>
<gene>
    <name evidence="1" type="ORF">HPB50_001290</name>
</gene>
<reference evidence="1" key="1">
    <citation type="submission" date="2020-05" db="EMBL/GenBank/DDBJ databases">
        <title>Large-scale comparative analyses of tick genomes elucidate their genetic diversity and vector capacities.</title>
        <authorList>
            <person name="Jia N."/>
            <person name="Wang J."/>
            <person name="Shi W."/>
            <person name="Du L."/>
            <person name="Sun Y."/>
            <person name="Zhan W."/>
            <person name="Jiang J."/>
            <person name="Wang Q."/>
            <person name="Zhang B."/>
            <person name="Ji P."/>
            <person name="Sakyi L.B."/>
            <person name="Cui X."/>
            <person name="Yuan T."/>
            <person name="Jiang B."/>
            <person name="Yang W."/>
            <person name="Lam T.T.-Y."/>
            <person name="Chang Q."/>
            <person name="Ding S."/>
            <person name="Wang X."/>
            <person name="Zhu J."/>
            <person name="Ruan X."/>
            <person name="Zhao L."/>
            <person name="Wei J."/>
            <person name="Que T."/>
            <person name="Du C."/>
            <person name="Cheng J."/>
            <person name="Dai P."/>
            <person name="Han X."/>
            <person name="Huang E."/>
            <person name="Gao Y."/>
            <person name="Liu J."/>
            <person name="Shao H."/>
            <person name="Ye R."/>
            <person name="Li L."/>
            <person name="Wei W."/>
            <person name="Wang X."/>
            <person name="Wang C."/>
            <person name="Yang T."/>
            <person name="Huo Q."/>
            <person name="Li W."/>
            <person name="Guo W."/>
            <person name="Chen H."/>
            <person name="Zhou L."/>
            <person name="Ni X."/>
            <person name="Tian J."/>
            <person name="Zhou Y."/>
            <person name="Sheng Y."/>
            <person name="Liu T."/>
            <person name="Pan Y."/>
            <person name="Xia L."/>
            <person name="Li J."/>
            <person name="Zhao F."/>
            <person name="Cao W."/>
        </authorList>
    </citation>
    <scope>NUCLEOTIDE SEQUENCE</scope>
    <source>
        <strain evidence="1">Hyas-2018</strain>
    </source>
</reference>
<comment type="caution">
    <text evidence="1">The sequence shown here is derived from an EMBL/GenBank/DDBJ whole genome shotgun (WGS) entry which is preliminary data.</text>
</comment>
<proteinExistence type="predicted"/>
<dbReference type="Proteomes" id="UP000821845">
    <property type="component" value="Chromosome 8"/>
</dbReference>
<accession>A0ACB7RSI9</accession>
<name>A0ACB7RSI9_HYAAI</name>
<dbReference type="EMBL" id="CM023488">
    <property type="protein sequence ID" value="KAH6923469.1"/>
    <property type="molecule type" value="Genomic_DNA"/>
</dbReference>